<dbReference type="PANTHER" id="PTHR12419">
    <property type="entry name" value="OTU DOMAIN CONTAINING PROTEIN"/>
    <property type="match status" value="1"/>
</dbReference>
<dbReference type="OMA" id="RDEDYWV"/>
<organism evidence="3 4">
    <name type="scientific">Naegleria fowleri</name>
    <name type="common">Brain eating amoeba</name>
    <dbReference type="NCBI Taxonomy" id="5763"/>
    <lineage>
        <taxon>Eukaryota</taxon>
        <taxon>Discoba</taxon>
        <taxon>Heterolobosea</taxon>
        <taxon>Tetramitia</taxon>
        <taxon>Eutetramitia</taxon>
        <taxon>Vahlkampfiidae</taxon>
        <taxon>Naegleria</taxon>
    </lineage>
</organism>
<evidence type="ECO:0000313" key="3">
    <source>
        <dbReference type="EMBL" id="KAF0973708.1"/>
    </source>
</evidence>
<feature type="compositionally biased region" description="Basic and acidic residues" evidence="1">
    <location>
        <begin position="435"/>
        <end position="446"/>
    </location>
</feature>
<evidence type="ECO:0000256" key="1">
    <source>
        <dbReference type="SAM" id="MobiDB-lite"/>
    </source>
</evidence>
<dbReference type="GO" id="GO:0004843">
    <property type="term" value="F:cysteine-type deubiquitinase activity"/>
    <property type="evidence" value="ECO:0007669"/>
    <property type="project" value="TreeGrafter"/>
</dbReference>
<feature type="region of interest" description="Disordered" evidence="1">
    <location>
        <begin position="393"/>
        <end position="462"/>
    </location>
</feature>
<comment type="caution">
    <text evidence="3">The sequence shown here is derived from an EMBL/GenBank/DDBJ whole genome shotgun (WGS) entry which is preliminary data.</text>
</comment>
<keyword evidence="4" id="KW-1185">Reference proteome</keyword>
<name>A0A6A5BI28_NAEFO</name>
<dbReference type="CDD" id="cd22771">
    <property type="entry name" value="OTU_plant_OTU7-like"/>
    <property type="match status" value="1"/>
</dbReference>
<dbReference type="GeneID" id="68114313"/>
<feature type="region of interest" description="Disordered" evidence="1">
    <location>
        <begin position="1"/>
        <end position="71"/>
    </location>
</feature>
<evidence type="ECO:0000313" key="4">
    <source>
        <dbReference type="Proteomes" id="UP000444721"/>
    </source>
</evidence>
<feature type="compositionally biased region" description="Basic and acidic residues" evidence="1">
    <location>
        <begin position="35"/>
        <end position="54"/>
    </location>
</feature>
<proteinExistence type="predicted"/>
<dbReference type="InterPro" id="IPR050704">
    <property type="entry name" value="Peptidase_C85-like"/>
</dbReference>
<accession>A0A6A5BI28</accession>
<dbReference type="RefSeq" id="XP_044558421.1">
    <property type="nucleotide sequence ID" value="XM_044710802.1"/>
</dbReference>
<dbReference type="Gene3D" id="3.90.70.80">
    <property type="match status" value="1"/>
</dbReference>
<dbReference type="PROSITE" id="PS50802">
    <property type="entry name" value="OTU"/>
    <property type="match status" value="1"/>
</dbReference>
<dbReference type="InterPro" id="IPR038765">
    <property type="entry name" value="Papain-like_cys_pep_sf"/>
</dbReference>
<dbReference type="VEuPathDB" id="AmoebaDB:NfTy_008760"/>
<dbReference type="OrthoDB" id="415023at2759"/>
<dbReference type="GO" id="GO:0016579">
    <property type="term" value="P:protein deubiquitination"/>
    <property type="evidence" value="ECO:0007669"/>
    <property type="project" value="TreeGrafter"/>
</dbReference>
<dbReference type="InterPro" id="IPR003323">
    <property type="entry name" value="OTU_dom"/>
</dbReference>
<dbReference type="EMBL" id="VFQX01000058">
    <property type="protein sequence ID" value="KAF0973708.1"/>
    <property type="molecule type" value="Genomic_DNA"/>
</dbReference>
<feature type="compositionally biased region" description="Low complexity" evidence="1">
    <location>
        <begin position="393"/>
        <end position="409"/>
    </location>
</feature>
<protein>
    <recommendedName>
        <fullName evidence="2">OTU domain-containing protein</fullName>
    </recommendedName>
</protein>
<sequence length="475" mass="54045">MGKNKQKSSYSKNINNNGKKASSSRGGDDDYEYSIQEKKRLETLSSHHEEDDKKSRRKKRAGQSNKLQDEDFQQMNQQLEPFGLYLKKVTGDGNCQFRSVSDQLYGDQNQYQKIRTGCVEYMIQHAEMFAPFVCDESFEDYCKNMKKDTEWGDNLTLQAISLAFNVNIRVHQLAKPSFDIVNYNDPNSKLIQLSYHLGEHYNSVHYMSESVKQLYQTAKNSSSKNSQISKKEEIIIQSTGCTDLTLIRNTLEDFNQDMDSTIDFLCQMKYYENAKSHEDFDDHNTTIGSSSSHAAEAITSSSSFSLNNSKSSSSSRQFLQSSSSSTLDSSSMLLSNNNNNDGDHLLDSCFDLVMSTVGYESGHDIELVRDLITSNNYNAEAVIDMLLSMTSESFESQNGSGSSQQQQQQLDTKRSNHHLTHSSDVKSKKKLTKREKKEAKQREKLAKIQALQHRSIETHTELDEEAIKKFESIQI</sequence>
<evidence type="ECO:0000259" key="2">
    <source>
        <dbReference type="PROSITE" id="PS50802"/>
    </source>
</evidence>
<dbReference type="Proteomes" id="UP000444721">
    <property type="component" value="Unassembled WGS sequence"/>
</dbReference>
<dbReference type="VEuPathDB" id="AmoebaDB:NF0076380"/>
<dbReference type="Pfam" id="PF02338">
    <property type="entry name" value="OTU"/>
    <property type="match status" value="1"/>
</dbReference>
<feature type="domain" description="OTU" evidence="2">
    <location>
        <begin position="84"/>
        <end position="207"/>
    </location>
</feature>
<reference evidence="3 4" key="1">
    <citation type="journal article" date="2019" name="Sci. Rep.">
        <title>Nanopore sequencing improves the draft genome of the human pathogenic amoeba Naegleria fowleri.</title>
        <authorList>
            <person name="Liechti N."/>
            <person name="Schurch N."/>
            <person name="Bruggmann R."/>
            <person name="Wittwer M."/>
        </authorList>
    </citation>
    <scope>NUCLEOTIDE SEQUENCE [LARGE SCALE GENOMIC DNA]</scope>
    <source>
        <strain evidence="3 4">ATCC 30894</strain>
    </source>
</reference>
<dbReference type="VEuPathDB" id="AmoebaDB:FDP41_007095"/>
<gene>
    <name evidence="3" type="ORF">FDP41_007095</name>
</gene>
<feature type="compositionally biased region" description="Polar residues" evidence="1">
    <location>
        <begin position="7"/>
        <end position="25"/>
    </location>
</feature>
<dbReference type="AlphaFoldDB" id="A0A6A5BI28"/>
<dbReference type="SUPFAM" id="SSF54001">
    <property type="entry name" value="Cysteine proteinases"/>
    <property type="match status" value="1"/>
</dbReference>